<keyword evidence="1" id="KW-0472">Membrane</keyword>
<comment type="caution">
    <text evidence="2">The sequence shown here is derived from an EMBL/GenBank/DDBJ whole genome shotgun (WGS) entry which is preliminary data.</text>
</comment>
<reference evidence="2 3" key="1">
    <citation type="journal article" date="2018" name="Nat. Biotechnol.">
        <title>A standardized bacterial taxonomy based on genome phylogeny substantially revises the tree of life.</title>
        <authorList>
            <person name="Parks D.H."/>
            <person name="Chuvochina M."/>
            <person name="Waite D.W."/>
            <person name="Rinke C."/>
            <person name="Skarshewski A."/>
            <person name="Chaumeil P.A."/>
            <person name="Hugenholtz P."/>
        </authorList>
    </citation>
    <scope>NUCLEOTIDE SEQUENCE [LARGE SCALE GENOMIC DNA]</scope>
    <source>
        <strain evidence="2">UBA9360</strain>
    </source>
</reference>
<dbReference type="AlphaFoldDB" id="A0A348WR12"/>
<dbReference type="EMBL" id="DMUP01000224">
    <property type="protein sequence ID" value="HAR56974.1"/>
    <property type="molecule type" value="Genomic_DNA"/>
</dbReference>
<name>A0A348WR12_9GAMM</name>
<evidence type="ECO:0000256" key="1">
    <source>
        <dbReference type="SAM" id="Phobius"/>
    </source>
</evidence>
<feature type="transmembrane region" description="Helical" evidence="1">
    <location>
        <begin position="6"/>
        <end position="28"/>
    </location>
</feature>
<dbReference type="Proteomes" id="UP000262878">
    <property type="component" value="Unassembled WGS sequence"/>
</dbReference>
<keyword evidence="1" id="KW-1133">Transmembrane helix</keyword>
<protein>
    <submittedName>
        <fullName evidence="2">Uncharacterized protein</fullName>
    </submittedName>
</protein>
<proteinExistence type="predicted"/>
<gene>
    <name evidence="2" type="ORF">DCR58_09360</name>
</gene>
<organism evidence="2 3">
    <name type="scientific">Idiomarina baltica</name>
    <dbReference type="NCBI Taxonomy" id="190892"/>
    <lineage>
        <taxon>Bacteria</taxon>
        <taxon>Pseudomonadati</taxon>
        <taxon>Pseudomonadota</taxon>
        <taxon>Gammaproteobacteria</taxon>
        <taxon>Alteromonadales</taxon>
        <taxon>Idiomarinaceae</taxon>
        <taxon>Idiomarina</taxon>
    </lineage>
</organism>
<evidence type="ECO:0000313" key="2">
    <source>
        <dbReference type="EMBL" id="HAR56974.1"/>
    </source>
</evidence>
<keyword evidence="1" id="KW-0812">Transmembrane</keyword>
<accession>A0A348WR12</accession>
<evidence type="ECO:0000313" key="3">
    <source>
        <dbReference type="Proteomes" id="UP000262878"/>
    </source>
</evidence>
<sequence length="64" mass="7340">MPEHVAETYVLISFILGVFAGWLTLALWRWLGKRIASLAVKFGFVRILSKPRRSKTMKGTYRNG</sequence>